<comment type="caution">
    <text evidence="3">The sequence shown here is derived from an EMBL/GenBank/DDBJ whole genome shotgun (WGS) entry which is preliminary data.</text>
</comment>
<dbReference type="OrthoDB" id="8197715at2759"/>
<evidence type="ECO:0000313" key="4">
    <source>
        <dbReference type="Proteomes" id="UP001152622"/>
    </source>
</evidence>
<dbReference type="EMBL" id="JAINUF010000021">
    <property type="protein sequence ID" value="KAJ8335045.1"/>
    <property type="molecule type" value="Genomic_DNA"/>
</dbReference>
<evidence type="ECO:0000256" key="1">
    <source>
        <dbReference type="SAM" id="Coils"/>
    </source>
</evidence>
<proteinExistence type="predicted"/>
<accession>A0A9Q1EA84</accession>
<dbReference type="AlphaFoldDB" id="A0A9Q1EA84"/>
<evidence type="ECO:0000313" key="3">
    <source>
        <dbReference type="EMBL" id="KAJ8335045.1"/>
    </source>
</evidence>
<keyword evidence="1" id="KW-0175">Coiled coil</keyword>
<name>A0A9Q1EA84_SYNKA</name>
<dbReference type="PANTHER" id="PTHR47315:SF3">
    <property type="entry name" value="FIBROUS SHEATH-INTERACTING PROTEIN 2-LIKE"/>
    <property type="match status" value="1"/>
</dbReference>
<gene>
    <name evidence="3" type="ORF">SKAU_G00406840</name>
</gene>
<organism evidence="3 4">
    <name type="scientific">Synaphobranchus kaupii</name>
    <name type="common">Kaup's arrowtooth eel</name>
    <dbReference type="NCBI Taxonomy" id="118154"/>
    <lineage>
        <taxon>Eukaryota</taxon>
        <taxon>Metazoa</taxon>
        <taxon>Chordata</taxon>
        <taxon>Craniata</taxon>
        <taxon>Vertebrata</taxon>
        <taxon>Euteleostomi</taxon>
        <taxon>Actinopterygii</taxon>
        <taxon>Neopterygii</taxon>
        <taxon>Teleostei</taxon>
        <taxon>Anguilliformes</taxon>
        <taxon>Synaphobranchidae</taxon>
        <taxon>Synaphobranchus</taxon>
    </lineage>
</organism>
<evidence type="ECO:0000256" key="2">
    <source>
        <dbReference type="SAM" id="MobiDB-lite"/>
    </source>
</evidence>
<dbReference type="PANTHER" id="PTHR47315">
    <property type="entry name" value="FIBROUS SHEATH INTERACTING PROTEIN 2"/>
    <property type="match status" value="1"/>
</dbReference>
<sequence>MEPFPAEKDVLHDRRYEALHLIRARAPTQKLHVPRGVQLTVSRAKLGHSLYRPITDFMNMGPSMRIMKPSYNSLHDPHLHSYYYRRTMHDVLRKGNYITKDDEVICSLRDYNIYEEYLRTLKLVADHTYDEEQRDKMRKFIELQEKGLLPCDVSLADVTEVLLEEGVENRRQLLEAESAQQKNRQKGPEADFYTKLYMLAWNAEDRSRLMMYEREYRHAQNKQRYLRAVQKERDRKKQASLAQKCSIQHKDLQETLKVAKEYPSRSRLQGDKFRLVPPGGNQYLLCRRRSLESQILRSDQLTISEQKETSIEHPKKGTQEHEHGTEEWCMFENNREDSQGIEDPGENHVLIDEMLREAPQDHQCLLPRRRPFRLPPLRTSRRRDEMDQKCAIL</sequence>
<feature type="region of interest" description="Disordered" evidence="2">
    <location>
        <begin position="303"/>
        <end position="324"/>
    </location>
</feature>
<protein>
    <submittedName>
        <fullName evidence="3">Uncharacterized protein</fullName>
    </submittedName>
</protein>
<feature type="compositionally biased region" description="Basic and acidic residues" evidence="2">
    <location>
        <begin position="305"/>
        <end position="324"/>
    </location>
</feature>
<keyword evidence="4" id="KW-1185">Reference proteome</keyword>
<dbReference type="Proteomes" id="UP001152622">
    <property type="component" value="Chromosome 21"/>
</dbReference>
<dbReference type="InterPro" id="IPR038891">
    <property type="entry name" value="FSIP2"/>
</dbReference>
<feature type="coiled-coil region" evidence="1">
    <location>
        <begin position="164"/>
        <end position="222"/>
    </location>
</feature>
<reference evidence="3" key="1">
    <citation type="journal article" date="2023" name="Science">
        <title>Genome structures resolve the early diversification of teleost fishes.</title>
        <authorList>
            <person name="Parey E."/>
            <person name="Louis A."/>
            <person name="Montfort J."/>
            <person name="Bouchez O."/>
            <person name="Roques C."/>
            <person name="Iampietro C."/>
            <person name="Lluch J."/>
            <person name="Castinel A."/>
            <person name="Donnadieu C."/>
            <person name="Desvignes T."/>
            <person name="Floi Bucao C."/>
            <person name="Jouanno E."/>
            <person name="Wen M."/>
            <person name="Mejri S."/>
            <person name="Dirks R."/>
            <person name="Jansen H."/>
            <person name="Henkel C."/>
            <person name="Chen W.J."/>
            <person name="Zahm M."/>
            <person name="Cabau C."/>
            <person name="Klopp C."/>
            <person name="Thompson A.W."/>
            <person name="Robinson-Rechavi M."/>
            <person name="Braasch I."/>
            <person name="Lecointre G."/>
            <person name="Bobe J."/>
            <person name="Postlethwait J.H."/>
            <person name="Berthelot C."/>
            <person name="Roest Crollius H."/>
            <person name="Guiguen Y."/>
        </authorList>
    </citation>
    <scope>NUCLEOTIDE SEQUENCE</scope>
    <source>
        <strain evidence="3">WJC10195</strain>
    </source>
</reference>